<feature type="transmembrane region" description="Helical" evidence="2">
    <location>
        <begin position="62"/>
        <end position="81"/>
    </location>
</feature>
<dbReference type="RefSeq" id="WP_098043019.1">
    <property type="nucleotide sequence ID" value="NZ_PDEV01000004.1"/>
</dbReference>
<keyword evidence="2" id="KW-0812">Transmembrane</keyword>
<protein>
    <submittedName>
        <fullName evidence="3">Uncharacterized protein</fullName>
    </submittedName>
</protein>
<evidence type="ECO:0000313" key="4">
    <source>
        <dbReference type="Proteomes" id="UP000219947"/>
    </source>
</evidence>
<dbReference type="AlphaFoldDB" id="A0A2A8D4A5"/>
<organism evidence="3 4">
    <name type="scientific">Rothia dentocariosa</name>
    <dbReference type="NCBI Taxonomy" id="2047"/>
    <lineage>
        <taxon>Bacteria</taxon>
        <taxon>Bacillati</taxon>
        <taxon>Actinomycetota</taxon>
        <taxon>Actinomycetes</taxon>
        <taxon>Micrococcales</taxon>
        <taxon>Micrococcaceae</taxon>
        <taxon>Rothia</taxon>
    </lineage>
</organism>
<feature type="region of interest" description="Disordered" evidence="1">
    <location>
        <begin position="1"/>
        <end position="20"/>
    </location>
</feature>
<gene>
    <name evidence="3" type="ORF">CRM92_09200</name>
</gene>
<evidence type="ECO:0000313" key="3">
    <source>
        <dbReference type="EMBL" id="PEN15769.1"/>
    </source>
</evidence>
<feature type="transmembrane region" description="Helical" evidence="2">
    <location>
        <begin position="194"/>
        <end position="216"/>
    </location>
</feature>
<accession>A0A2A8D4A5</accession>
<reference evidence="3" key="1">
    <citation type="submission" date="2017-10" db="EMBL/GenBank/DDBJ databases">
        <title>Kefir isolates.</title>
        <authorList>
            <person name="Kim Y."/>
            <person name="Blasche S."/>
        </authorList>
    </citation>
    <scope>NUCLEOTIDE SEQUENCE [LARGE SCALE GENOMIC DNA]</scope>
    <source>
        <strain evidence="3">OG2-2</strain>
    </source>
</reference>
<sequence length="275" mass="30354">MTNHPNPASGDPSPQQPSNPYVQHLQQHMAVGQGQNPTVPLQAAPQGIYDNNAVKIEKPARTFVLTLVLVGALACIALRIIEYLVSASLMNEAARWVSSQQYAENIDREAIAVPAFLLSGAQAALLLVSVFVSSCLYLLFGCFAYVGRNWARIMLTIIAVIGIIMSAFKCWAFNTAQTGIEGISQNPQVQGYMGVLVILYAALCAVNLLTIILMWLRPANRYVRKLKAYRLARLMEQTQYQQVYAYHVVQPGYYAGQQPGGYNPNAGRQYPEQRS</sequence>
<dbReference type="EMBL" id="PDEV01000004">
    <property type="protein sequence ID" value="PEN15769.1"/>
    <property type="molecule type" value="Genomic_DNA"/>
</dbReference>
<keyword evidence="4" id="KW-1185">Reference proteome</keyword>
<proteinExistence type="predicted"/>
<keyword evidence="2" id="KW-1133">Transmembrane helix</keyword>
<keyword evidence="2" id="KW-0472">Membrane</keyword>
<comment type="caution">
    <text evidence="3">The sequence shown here is derived from an EMBL/GenBank/DDBJ whole genome shotgun (WGS) entry which is preliminary data.</text>
</comment>
<evidence type="ECO:0000256" key="2">
    <source>
        <dbReference type="SAM" id="Phobius"/>
    </source>
</evidence>
<feature type="transmembrane region" description="Helical" evidence="2">
    <location>
        <begin position="123"/>
        <end position="146"/>
    </location>
</feature>
<dbReference type="Proteomes" id="UP000219947">
    <property type="component" value="Unassembled WGS sequence"/>
</dbReference>
<feature type="transmembrane region" description="Helical" evidence="2">
    <location>
        <begin position="153"/>
        <end position="174"/>
    </location>
</feature>
<name>A0A2A8D4A5_9MICC</name>
<evidence type="ECO:0000256" key="1">
    <source>
        <dbReference type="SAM" id="MobiDB-lite"/>
    </source>
</evidence>